<dbReference type="EC" id="2.7.7.41" evidence="6 18"/>
<dbReference type="GO" id="GO:0005886">
    <property type="term" value="C:plasma membrane"/>
    <property type="evidence" value="ECO:0007669"/>
    <property type="project" value="UniProtKB-SubCell"/>
</dbReference>
<dbReference type="AlphaFoldDB" id="A0A4R6RMU2"/>
<evidence type="ECO:0000256" key="6">
    <source>
        <dbReference type="ARBA" id="ARBA00012487"/>
    </source>
</evidence>
<comment type="pathway">
    <text evidence="4">Lipid metabolism.</text>
</comment>
<evidence type="ECO:0000313" key="20">
    <source>
        <dbReference type="EMBL" id="TDP87495.1"/>
    </source>
</evidence>
<evidence type="ECO:0000256" key="18">
    <source>
        <dbReference type="RuleBase" id="RU003938"/>
    </source>
</evidence>
<keyword evidence="11 18" id="KW-0812">Transmembrane</keyword>
<dbReference type="PROSITE" id="PS01315">
    <property type="entry name" value="CDS"/>
    <property type="match status" value="1"/>
</dbReference>
<dbReference type="GO" id="GO:0004605">
    <property type="term" value="F:phosphatidate cytidylyltransferase activity"/>
    <property type="evidence" value="ECO:0007669"/>
    <property type="project" value="UniProtKB-EC"/>
</dbReference>
<keyword evidence="10 18" id="KW-0808">Transferase</keyword>
<evidence type="ECO:0000313" key="21">
    <source>
        <dbReference type="Proteomes" id="UP000294547"/>
    </source>
</evidence>
<evidence type="ECO:0000256" key="7">
    <source>
        <dbReference type="ARBA" id="ARBA00019373"/>
    </source>
</evidence>
<evidence type="ECO:0000256" key="2">
    <source>
        <dbReference type="ARBA" id="ARBA00004651"/>
    </source>
</evidence>
<reference evidence="20 21" key="1">
    <citation type="submission" date="2019-03" db="EMBL/GenBank/DDBJ databases">
        <title>Genomic Encyclopedia of Type Strains, Phase IV (KMG-IV): sequencing the most valuable type-strain genomes for metagenomic binning, comparative biology and taxonomic classification.</title>
        <authorList>
            <person name="Goeker M."/>
        </authorList>
    </citation>
    <scope>NUCLEOTIDE SEQUENCE [LARGE SCALE GENOMIC DNA]</scope>
    <source>
        <strain evidence="20 21">DSM 102969</strain>
    </source>
</reference>
<evidence type="ECO:0000256" key="10">
    <source>
        <dbReference type="ARBA" id="ARBA00022679"/>
    </source>
</evidence>
<name>A0A4R6RMU2_9HYPH</name>
<comment type="catalytic activity">
    <reaction evidence="1 18">
        <text>a 1,2-diacyl-sn-glycero-3-phosphate + CTP + H(+) = a CDP-1,2-diacyl-sn-glycerol + diphosphate</text>
        <dbReference type="Rhea" id="RHEA:16229"/>
        <dbReference type="ChEBI" id="CHEBI:15378"/>
        <dbReference type="ChEBI" id="CHEBI:33019"/>
        <dbReference type="ChEBI" id="CHEBI:37563"/>
        <dbReference type="ChEBI" id="CHEBI:58332"/>
        <dbReference type="ChEBI" id="CHEBI:58608"/>
        <dbReference type="EC" id="2.7.7.41"/>
    </reaction>
</comment>
<evidence type="ECO:0000256" key="14">
    <source>
        <dbReference type="ARBA" id="ARBA00023098"/>
    </source>
</evidence>
<comment type="caution">
    <text evidence="20">The sequence shown here is derived from an EMBL/GenBank/DDBJ whole genome shotgun (WGS) entry which is preliminary data.</text>
</comment>
<protein>
    <recommendedName>
        <fullName evidence="7 18">Phosphatidate cytidylyltransferase</fullName>
        <ecNumber evidence="6 18">2.7.7.41</ecNumber>
    </recommendedName>
</protein>
<feature type="transmembrane region" description="Helical" evidence="19">
    <location>
        <begin position="86"/>
        <end position="103"/>
    </location>
</feature>
<evidence type="ECO:0000256" key="17">
    <source>
        <dbReference type="ARBA" id="ARBA00023264"/>
    </source>
</evidence>
<keyword evidence="9" id="KW-0444">Lipid biosynthesis</keyword>
<keyword evidence="15 19" id="KW-0472">Membrane</keyword>
<evidence type="ECO:0000256" key="19">
    <source>
        <dbReference type="SAM" id="Phobius"/>
    </source>
</evidence>
<dbReference type="PANTHER" id="PTHR46382:SF1">
    <property type="entry name" value="PHOSPHATIDATE CYTIDYLYLTRANSFERASE"/>
    <property type="match status" value="1"/>
</dbReference>
<comment type="subcellular location">
    <subcellularLocation>
        <location evidence="2">Cell membrane</location>
        <topology evidence="2">Multi-pass membrane protein</topology>
    </subcellularLocation>
</comment>
<feature type="transmembrane region" description="Helical" evidence="19">
    <location>
        <begin position="182"/>
        <end position="203"/>
    </location>
</feature>
<dbReference type="InterPro" id="IPR000374">
    <property type="entry name" value="PC_trans"/>
</dbReference>
<keyword evidence="17" id="KW-1208">Phospholipid metabolism</keyword>
<dbReference type="OrthoDB" id="9799199at2"/>
<dbReference type="EMBL" id="SNXY01000006">
    <property type="protein sequence ID" value="TDP87495.1"/>
    <property type="molecule type" value="Genomic_DNA"/>
</dbReference>
<evidence type="ECO:0000256" key="13">
    <source>
        <dbReference type="ARBA" id="ARBA00022989"/>
    </source>
</evidence>
<dbReference type="Proteomes" id="UP000294547">
    <property type="component" value="Unassembled WGS sequence"/>
</dbReference>
<keyword evidence="21" id="KW-1185">Reference proteome</keyword>
<evidence type="ECO:0000256" key="15">
    <source>
        <dbReference type="ARBA" id="ARBA00023136"/>
    </source>
</evidence>
<keyword evidence="16" id="KW-0594">Phospholipid biosynthesis</keyword>
<evidence type="ECO:0000256" key="4">
    <source>
        <dbReference type="ARBA" id="ARBA00005189"/>
    </source>
</evidence>
<dbReference type="UniPathway" id="UPA00557">
    <property type="reaction ID" value="UER00614"/>
</dbReference>
<evidence type="ECO:0000256" key="5">
    <source>
        <dbReference type="ARBA" id="ARBA00010185"/>
    </source>
</evidence>
<dbReference type="GO" id="GO:0016024">
    <property type="term" value="P:CDP-diacylglycerol biosynthetic process"/>
    <property type="evidence" value="ECO:0007669"/>
    <property type="project" value="UniProtKB-UniPathway"/>
</dbReference>
<comment type="similarity">
    <text evidence="5 18">Belongs to the CDS family.</text>
</comment>
<evidence type="ECO:0000256" key="12">
    <source>
        <dbReference type="ARBA" id="ARBA00022695"/>
    </source>
</evidence>
<evidence type="ECO:0000256" key="9">
    <source>
        <dbReference type="ARBA" id="ARBA00022516"/>
    </source>
</evidence>
<evidence type="ECO:0000256" key="8">
    <source>
        <dbReference type="ARBA" id="ARBA00022475"/>
    </source>
</evidence>
<comment type="pathway">
    <text evidence="3 18">Phospholipid metabolism; CDP-diacylglycerol biosynthesis; CDP-diacylglycerol from sn-glycerol 3-phosphate: step 3/3.</text>
</comment>
<evidence type="ECO:0000256" key="11">
    <source>
        <dbReference type="ARBA" id="ARBA00022692"/>
    </source>
</evidence>
<sequence>MAGAGGGGRMADLGPRLASAVVLMAVAVAALVAGGLVFALLAGVAAALILVEWVGMTGPYALRAAPKLAVLFVGLSVVIATRDWRASAIAVGAVAIGLLLAGAVEARLRWLAAGVLYAGLSGIAAVVLRGDAPAGVASLGLVATCFVFLLVWATDTGAYFAGRHLGGPKLWSAVSPKKTWSGAIGGLLAAVVVGLAVGSFAGIATLAPLAFIAALLSVVSQAGDLAESSMKRHFGVKDSGRLIPGHGGIMDRVDGLVVALVLAAAIGLVRSGGGDAGGGLMVW</sequence>
<feature type="transmembrane region" description="Helical" evidence="19">
    <location>
        <begin position="134"/>
        <end position="161"/>
    </location>
</feature>
<keyword evidence="8" id="KW-1003">Cell membrane</keyword>
<feature type="transmembrane region" description="Helical" evidence="19">
    <location>
        <begin position="60"/>
        <end position="80"/>
    </location>
</feature>
<feature type="transmembrane region" description="Helical" evidence="19">
    <location>
        <begin position="110"/>
        <end position="128"/>
    </location>
</feature>
<organism evidence="20 21">
    <name type="scientific">Oharaeibacter diazotrophicus</name>
    <dbReference type="NCBI Taxonomy" id="1920512"/>
    <lineage>
        <taxon>Bacteria</taxon>
        <taxon>Pseudomonadati</taxon>
        <taxon>Pseudomonadota</taxon>
        <taxon>Alphaproteobacteria</taxon>
        <taxon>Hyphomicrobiales</taxon>
        <taxon>Pleomorphomonadaceae</taxon>
        <taxon>Oharaeibacter</taxon>
    </lineage>
</organism>
<evidence type="ECO:0000256" key="3">
    <source>
        <dbReference type="ARBA" id="ARBA00005119"/>
    </source>
</evidence>
<dbReference type="Pfam" id="PF01148">
    <property type="entry name" value="CTP_transf_1"/>
    <property type="match status" value="1"/>
</dbReference>
<evidence type="ECO:0000256" key="1">
    <source>
        <dbReference type="ARBA" id="ARBA00001698"/>
    </source>
</evidence>
<evidence type="ECO:0000256" key="16">
    <source>
        <dbReference type="ARBA" id="ARBA00023209"/>
    </source>
</evidence>
<gene>
    <name evidence="20" type="ORF">EDD54_1390</name>
</gene>
<keyword evidence="12 18" id="KW-0548">Nucleotidyltransferase</keyword>
<keyword evidence="14" id="KW-0443">Lipid metabolism</keyword>
<proteinExistence type="inferred from homology"/>
<keyword evidence="13 19" id="KW-1133">Transmembrane helix</keyword>
<feature type="transmembrane region" description="Helical" evidence="19">
    <location>
        <begin position="20"/>
        <end position="48"/>
    </location>
</feature>
<dbReference type="PANTHER" id="PTHR46382">
    <property type="entry name" value="PHOSPHATIDATE CYTIDYLYLTRANSFERASE"/>
    <property type="match status" value="1"/>
</dbReference>
<accession>A0A4R6RMU2</accession>